<dbReference type="RefSeq" id="WP_269966288.1">
    <property type="nucleotide sequence ID" value="NZ_JAKMUS010000023.1"/>
</dbReference>
<proteinExistence type="predicted"/>
<gene>
    <name evidence="5" type="ORF">L8U60_10280</name>
</gene>
<reference evidence="5" key="1">
    <citation type="submission" date="2022-02" db="EMBL/GenBank/DDBJ databases">
        <title>Corynebacterium sp. from urogenital microbiome.</title>
        <authorList>
            <person name="Cappelli E.A."/>
            <person name="Ribeiro T.G."/>
            <person name="Peixe L."/>
        </authorList>
    </citation>
    <scope>NUCLEOTIDE SEQUENCE</scope>
    <source>
        <strain evidence="5">C8Ua_172</strain>
    </source>
</reference>
<dbReference type="InterPro" id="IPR027372">
    <property type="entry name" value="Phytase-like_dom"/>
</dbReference>
<dbReference type="InterPro" id="IPR036415">
    <property type="entry name" value="Lamin_tail_dom_sf"/>
</dbReference>
<evidence type="ECO:0000256" key="3">
    <source>
        <dbReference type="SAM" id="SignalP"/>
    </source>
</evidence>
<organism evidence="5 6">
    <name type="scientific">Corynebacterium meitnerae</name>
    <dbReference type="NCBI Taxonomy" id="2913498"/>
    <lineage>
        <taxon>Bacteria</taxon>
        <taxon>Bacillati</taxon>
        <taxon>Actinomycetota</taxon>
        <taxon>Actinomycetes</taxon>
        <taxon>Mycobacteriales</taxon>
        <taxon>Corynebacteriaceae</taxon>
        <taxon>Corynebacterium</taxon>
    </lineage>
</organism>
<comment type="caution">
    <text evidence="5">The sequence shown here is derived from an EMBL/GenBank/DDBJ whole genome shotgun (WGS) entry which is preliminary data.</text>
</comment>
<name>A0A9X3LVD3_9CORY</name>
<feature type="domain" description="LTD" evidence="4">
    <location>
        <begin position="32"/>
        <end position="134"/>
    </location>
</feature>
<dbReference type="EMBL" id="JAKMUS010000023">
    <property type="protein sequence ID" value="MCZ9294870.1"/>
    <property type="molecule type" value="Genomic_DNA"/>
</dbReference>
<evidence type="ECO:0000313" key="6">
    <source>
        <dbReference type="Proteomes" id="UP001146468"/>
    </source>
</evidence>
<dbReference type="InterPro" id="IPR011042">
    <property type="entry name" value="6-blade_b-propeller_TolB-like"/>
</dbReference>
<keyword evidence="2" id="KW-0812">Transmembrane</keyword>
<feature type="signal peptide" evidence="3">
    <location>
        <begin position="1"/>
        <end position="30"/>
    </location>
</feature>
<dbReference type="Gene3D" id="2.120.10.30">
    <property type="entry name" value="TolB, C-terminal domain"/>
    <property type="match status" value="1"/>
</dbReference>
<feature type="region of interest" description="Disordered" evidence="1">
    <location>
        <begin position="162"/>
        <end position="182"/>
    </location>
</feature>
<dbReference type="SUPFAM" id="SSF74853">
    <property type="entry name" value="Lamin A/C globular tail domain"/>
    <property type="match status" value="1"/>
</dbReference>
<keyword evidence="2" id="KW-1133">Transmembrane helix</keyword>
<dbReference type="Pfam" id="PF13449">
    <property type="entry name" value="Phytase-like"/>
    <property type="match status" value="1"/>
</dbReference>
<feature type="chain" id="PRO_5040929721" evidence="3">
    <location>
        <begin position="31"/>
        <end position="507"/>
    </location>
</feature>
<evidence type="ECO:0000256" key="2">
    <source>
        <dbReference type="SAM" id="Phobius"/>
    </source>
</evidence>
<sequence>MSRSRFRAATVLPVSAALVLSGFAVPVAFAADGTQFIVINEVEANGSPDWVELANTNPNEDIDISGWSILDDDDTHTPIVIPDNTKIESGGYYVIHTKDQTPDGSAGFGLGGKKDQVRLFDTNKQLIDETSWDFPDKADSTWGRIPDMTGDFAITGEATKQLKNKGAAGEEEQDAPEQAVEPWPYDQVYNVDLGGDFSGEDMSGVDFDENGRAWVVNNGTGKLYALDYDKAAKKYTLAGTWTLKYADGTGTLDTEGVTVGPDGAIYVATERNNDDKKVSRPSVLRFEVQEGQEELKATAEWNLKDVVGDIKPNSGLEAISYIPEQKLFAVGVEADGKVYFLGLKENGTFELKQTYQSPFAGVMALDYRQQEKQLRVLCDEACDGQSILLAHNGTEFAPASEIQARPAEFANFANEGFGSFTSTGECVAGKAEEITRFLWADDGVTGGISLRGAENAKTVDCEAVDKPNLGAIIGAVFGALLAFVAGLLSAAPIAKWAHDNFNIKLPF</sequence>
<protein>
    <submittedName>
        <fullName evidence="5">Lamin tail domain-containing protein</fullName>
    </submittedName>
</protein>
<evidence type="ECO:0000313" key="5">
    <source>
        <dbReference type="EMBL" id="MCZ9294870.1"/>
    </source>
</evidence>
<dbReference type="PROSITE" id="PS51841">
    <property type="entry name" value="LTD"/>
    <property type="match status" value="1"/>
</dbReference>
<dbReference type="Pfam" id="PF00932">
    <property type="entry name" value="LTD"/>
    <property type="match status" value="1"/>
</dbReference>
<keyword evidence="3" id="KW-0732">Signal</keyword>
<dbReference type="AlphaFoldDB" id="A0A9X3LVD3"/>
<accession>A0A9X3LVD3</accession>
<keyword evidence="2" id="KW-0472">Membrane</keyword>
<dbReference type="Gene3D" id="2.60.40.1260">
    <property type="entry name" value="Lamin Tail domain"/>
    <property type="match status" value="1"/>
</dbReference>
<keyword evidence="6" id="KW-1185">Reference proteome</keyword>
<dbReference type="Proteomes" id="UP001146468">
    <property type="component" value="Unassembled WGS sequence"/>
</dbReference>
<dbReference type="SUPFAM" id="SSF75011">
    <property type="entry name" value="3-carboxy-cis,cis-mucoante lactonizing enzyme"/>
    <property type="match status" value="1"/>
</dbReference>
<dbReference type="InterPro" id="IPR001322">
    <property type="entry name" value="Lamin_tail_dom"/>
</dbReference>
<evidence type="ECO:0000256" key="1">
    <source>
        <dbReference type="SAM" id="MobiDB-lite"/>
    </source>
</evidence>
<feature type="transmembrane region" description="Helical" evidence="2">
    <location>
        <begin position="469"/>
        <end position="494"/>
    </location>
</feature>
<evidence type="ECO:0000259" key="4">
    <source>
        <dbReference type="PROSITE" id="PS51841"/>
    </source>
</evidence>